<evidence type="ECO:0000256" key="1">
    <source>
        <dbReference type="SAM" id="Phobius"/>
    </source>
</evidence>
<dbReference type="InterPro" id="IPR036291">
    <property type="entry name" value="NAD(P)-bd_dom_sf"/>
</dbReference>
<keyword evidence="4" id="KW-1185">Reference proteome</keyword>
<dbReference type="Pfam" id="PF08240">
    <property type="entry name" value="ADH_N"/>
    <property type="match status" value="1"/>
</dbReference>
<proteinExistence type="predicted"/>
<dbReference type="PANTHER" id="PTHR11695:SF648">
    <property type="entry name" value="ZINC-BINDING OXIDOREDUCTASE"/>
    <property type="match status" value="1"/>
</dbReference>
<dbReference type="InterPro" id="IPR020843">
    <property type="entry name" value="ER"/>
</dbReference>
<dbReference type="Gene3D" id="3.90.180.10">
    <property type="entry name" value="Medium-chain alcohol dehydrogenases, catalytic domain"/>
    <property type="match status" value="1"/>
</dbReference>
<dbReference type="SMART" id="SM00829">
    <property type="entry name" value="PKS_ER"/>
    <property type="match status" value="1"/>
</dbReference>
<keyword evidence="1" id="KW-0812">Transmembrane</keyword>
<feature type="domain" description="Enoyl reductase (ER)" evidence="2">
    <location>
        <begin position="52"/>
        <end position="365"/>
    </location>
</feature>
<dbReference type="InterPro" id="IPR050700">
    <property type="entry name" value="YIM1/Zinc_Alcohol_DH_Fams"/>
</dbReference>
<dbReference type="Gene3D" id="3.40.50.720">
    <property type="entry name" value="NAD(P)-binding Rossmann-like Domain"/>
    <property type="match status" value="1"/>
</dbReference>
<keyword evidence="1" id="KW-0472">Membrane</keyword>
<dbReference type="SUPFAM" id="SSF50129">
    <property type="entry name" value="GroES-like"/>
    <property type="match status" value="1"/>
</dbReference>
<dbReference type="RefSeq" id="WP_200604156.1">
    <property type="nucleotide sequence ID" value="NZ_CP071517.1"/>
</dbReference>
<name>A0ABX7RD55_9GAMM</name>
<dbReference type="SUPFAM" id="SSF51735">
    <property type="entry name" value="NAD(P)-binding Rossmann-fold domains"/>
    <property type="match status" value="1"/>
</dbReference>
<dbReference type="EMBL" id="CP071517">
    <property type="protein sequence ID" value="QSX74909.1"/>
    <property type="molecule type" value="Genomic_DNA"/>
</dbReference>
<dbReference type="Proteomes" id="UP000663400">
    <property type="component" value="Chromosome"/>
</dbReference>
<gene>
    <name evidence="3" type="ORF">HIV01_017485</name>
</gene>
<feature type="transmembrane region" description="Helical" evidence="1">
    <location>
        <begin position="7"/>
        <end position="26"/>
    </location>
</feature>
<protein>
    <submittedName>
        <fullName evidence="3">NAD(P)-dependent alcohol dehydrogenase</fullName>
    </submittedName>
</protein>
<sequence>MKLKRVAGFGAVVVVLAMLAFLVAWWRSDNACSDPVAMPVHPMKAVTYCDYGTADTLRYGEVERPTPADDEVLVRVRNAAVNPLDWHYMRGTPYLMRMGTGLRRPEVIRLGVDYSGTVEAVGKGVTRFKPGDEVFGGRTGAFAQYVVVKQDRAIVAKPANLGFEQAAGVPIAAITALQGLRDGGKLKAGQSVLINGASGGVGTFAVQIAKTMGANVTGVCSTRNVALVRSLGADQVIDYKTSDYTQGTQKYDVILDNVGNRSLAENRRVLKPDGHYVLIGGGGPDDGRWVGPMIKPVGAAVTSWFVSQKMGMVLAELNQKDLTVLADLMAAGKVTPVIDRTYPLAELPDAIRYLETGRARGKVIIMVP</sequence>
<accession>A0ABX7RD55</accession>
<evidence type="ECO:0000313" key="4">
    <source>
        <dbReference type="Proteomes" id="UP000663400"/>
    </source>
</evidence>
<evidence type="ECO:0000259" key="2">
    <source>
        <dbReference type="SMART" id="SM00829"/>
    </source>
</evidence>
<dbReference type="PANTHER" id="PTHR11695">
    <property type="entry name" value="ALCOHOL DEHYDROGENASE RELATED"/>
    <property type="match status" value="1"/>
</dbReference>
<reference evidence="3 4" key="1">
    <citation type="submission" date="2021-02" db="EMBL/GenBank/DDBJ databases">
        <title>Lysobacter arenosi sp. nov., isolated from soil of gangwondo yeongwol, south Korea.</title>
        <authorList>
            <person name="Kim K.R."/>
            <person name="Kim K.H."/>
            <person name="Jeon C.O."/>
        </authorList>
    </citation>
    <scope>NUCLEOTIDE SEQUENCE [LARGE SCALE GENOMIC DNA]</scope>
    <source>
        <strain evidence="3 4">R7</strain>
    </source>
</reference>
<organism evidence="3 4">
    <name type="scientific">Lysobacter arenosi</name>
    <dbReference type="NCBI Taxonomy" id="2795387"/>
    <lineage>
        <taxon>Bacteria</taxon>
        <taxon>Pseudomonadati</taxon>
        <taxon>Pseudomonadota</taxon>
        <taxon>Gammaproteobacteria</taxon>
        <taxon>Lysobacterales</taxon>
        <taxon>Lysobacteraceae</taxon>
        <taxon>Lysobacter</taxon>
    </lineage>
</organism>
<keyword evidence="1" id="KW-1133">Transmembrane helix</keyword>
<dbReference type="PROSITE" id="PS01162">
    <property type="entry name" value="QOR_ZETA_CRYSTAL"/>
    <property type="match status" value="1"/>
</dbReference>
<dbReference type="InterPro" id="IPR013154">
    <property type="entry name" value="ADH-like_N"/>
</dbReference>
<dbReference type="InterPro" id="IPR002364">
    <property type="entry name" value="Quin_OxRdtase/zeta-crystal_CS"/>
</dbReference>
<dbReference type="CDD" id="cd08267">
    <property type="entry name" value="MDR1"/>
    <property type="match status" value="1"/>
</dbReference>
<dbReference type="Pfam" id="PF13602">
    <property type="entry name" value="ADH_zinc_N_2"/>
    <property type="match status" value="1"/>
</dbReference>
<dbReference type="InterPro" id="IPR011032">
    <property type="entry name" value="GroES-like_sf"/>
</dbReference>
<evidence type="ECO:0000313" key="3">
    <source>
        <dbReference type="EMBL" id="QSX74909.1"/>
    </source>
</evidence>